<name>A0A099K8M8_COLPS</name>
<feature type="chain" id="PRO_5001956539" description="DUF2066 domain-containing protein" evidence="2">
    <location>
        <begin position="22"/>
        <end position="477"/>
    </location>
</feature>
<evidence type="ECO:0000313" key="3">
    <source>
        <dbReference type="EMBL" id="KGJ86701.1"/>
    </source>
</evidence>
<gene>
    <name evidence="3" type="ORF">ND2E_0873</name>
</gene>
<sequence length="477" mass="53315" precursor="true">MFRFSFVLIMLVFTLFSANLAALEVNDLYQAHVVVDSQARGQREQAIKKALQGVFLKIGGKKTVLTHDVLKKAQNNASRYVSQYRYQQQGEALSLVVSFDENKVNQLFKKANLALWGSLRPQVLLWLIDEQGLSRKIVASDENSIIPEIINDFSIQRGLPIVMPLMDLTDNEQVVLSDFWGYFPDQILQASQRYFADTIVVMRVSDSTLLVDTDENKTALTSTDTQCGLLCDQNEQATPKVLDWRIFTQGILYTQQYEGVDKVSLIGEGLSDITELIYQSYALSTTAENDFVIEVKNVTSLASDMELYDFLKDLSAVKAVTLISAQGDVRQFKLDLIGSKSSFLASLKLNDKLTQQLDNLLEGFSHTQEFNVQQFNRQVQDDIELNSKANDQVKITALSAGDTNGGELNKQPESIKNTEGPIGSNIAEPISTVENKTNLTTDSADELINKDDLQIITEAKAPLIIVPQVPVFYWEQG</sequence>
<dbReference type="Proteomes" id="UP000029843">
    <property type="component" value="Unassembled WGS sequence"/>
</dbReference>
<keyword evidence="2" id="KW-0732">Signal</keyword>
<evidence type="ECO:0000256" key="1">
    <source>
        <dbReference type="SAM" id="MobiDB-lite"/>
    </source>
</evidence>
<dbReference type="InterPro" id="IPR018642">
    <property type="entry name" value="DUF2066"/>
</dbReference>
<evidence type="ECO:0000256" key="2">
    <source>
        <dbReference type="SAM" id="SignalP"/>
    </source>
</evidence>
<comment type="caution">
    <text evidence="3">The sequence shown here is derived from an EMBL/GenBank/DDBJ whole genome shotgun (WGS) entry which is preliminary data.</text>
</comment>
<protein>
    <recommendedName>
        <fullName evidence="5">DUF2066 domain-containing protein</fullName>
    </recommendedName>
</protein>
<feature type="signal peptide" evidence="2">
    <location>
        <begin position="1"/>
        <end position="21"/>
    </location>
</feature>
<evidence type="ECO:0000313" key="4">
    <source>
        <dbReference type="Proteomes" id="UP000029843"/>
    </source>
</evidence>
<reference evidence="3 4" key="1">
    <citation type="submission" date="2014-08" db="EMBL/GenBank/DDBJ databases">
        <title>Genomic and Phenotypic Diversity of Colwellia psychrerythraea strains from Disparate Marine Basins.</title>
        <authorList>
            <person name="Techtmann S.M."/>
            <person name="Stelling S.C."/>
            <person name="Utturkar S.M."/>
            <person name="Alshibli N."/>
            <person name="Harris A."/>
            <person name="Brown S.D."/>
            <person name="Hazen T.C."/>
        </authorList>
    </citation>
    <scope>NUCLEOTIDE SEQUENCE [LARGE SCALE GENOMIC DNA]</scope>
    <source>
        <strain evidence="3 4">ND2E</strain>
    </source>
</reference>
<evidence type="ECO:0008006" key="5">
    <source>
        <dbReference type="Google" id="ProtNLM"/>
    </source>
</evidence>
<dbReference type="OrthoDB" id="6195299at2"/>
<dbReference type="Pfam" id="PF09839">
    <property type="entry name" value="DUF2066"/>
    <property type="match status" value="1"/>
</dbReference>
<dbReference type="PATRIC" id="fig|28229.4.peg.4370"/>
<dbReference type="AlphaFoldDB" id="A0A099K8M8"/>
<organism evidence="3 4">
    <name type="scientific">Colwellia psychrerythraea</name>
    <name type="common">Vibrio psychroerythus</name>
    <dbReference type="NCBI Taxonomy" id="28229"/>
    <lineage>
        <taxon>Bacteria</taxon>
        <taxon>Pseudomonadati</taxon>
        <taxon>Pseudomonadota</taxon>
        <taxon>Gammaproteobacteria</taxon>
        <taxon>Alteromonadales</taxon>
        <taxon>Colwelliaceae</taxon>
        <taxon>Colwellia</taxon>
    </lineage>
</organism>
<proteinExistence type="predicted"/>
<dbReference type="EMBL" id="JQED01000056">
    <property type="protein sequence ID" value="KGJ86701.1"/>
    <property type="molecule type" value="Genomic_DNA"/>
</dbReference>
<accession>A0A099K8M8</accession>
<feature type="region of interest" description="Disordered" evidence="1">
    <location>
        <begin position="403"/>
        <end position="424"/>
    </location>
</feature>